<keyword evidence="3" id="KW-1185">Reference proteome</keyword>
<dbReference type="Pfam" id="PF03597">
    <property type="entry name" value="FixS"/>
    <property type="match status" value="1"/>
</dbReference>
<feature type="transmembrane region" description="Helical" evidence="1">
    <location>
        <begin position="6"/>
        <end position="27"/>
    </location>
</feature>
<sequence>MLESLFVLIPISVLFVIVIGVAFWWAIFAGQFDDSQAAAESILADNDTENEAASKNLANK</sequence>
<keyword evidence="1" id="KW-1133">Transmembrane helix</keyword>
<gene>
    <name evidence="2" type="primary">ccoS</name>
    <name evidence="2" type="ORF">LMS43_06730</name>
</gene>
<organism evidence="2 3">
    <name type="scientific">Alcaligenes endophyticus</name>
    <dbReference type="NCBI Taxonomy" id="1929088"/>
    <lineage>
        <taxon>Bacteria</taxon>
        <taxon>Pseudomonadati</taxon>
        <taxon>Pseudomonadota</taxon>
        <taxon>Betaproteobacteria</taxon>
        <taxon>Burkholderiales</taxon>
        <taxon>Alcaligenaceae</taxon>
        <taxon>Alcaligenes</taxon>
    </lineage>
</organism>
<reference evidence="2" key="1">
    <citation type="submission" date="2021-11" db="EMBL/GenBank/DDBJ databases">
        <title>Draft genome sequence of Alcaligenes endophyticus type strain CCUG 75668T.</title>
        <authorList>
            <person name="Salva-Serra F."/>
            <person name="Duran R.E."/>
            <person name="Seeger M."/>
            <person name="Moore E.R.B."/>
            <person name="Jaen-Luchoro D."/>
        </authorList>
    </citation>
    <scope>NUCLEOTIDE SEQUENCE</scope>
    <source>
        <strain evidence="2">CCUG 75668</strain>
    </source>
</reference>
<keyword evidence="1" id="KW-0472">Membrane</keyword>
<proteinExistence type="predicted"/>
<accession>A0ABT8EIE6</accession>
<name>A0ABT8EIE6_9BURK</name>
<evidence type="ECO:0000256" key="1">
    <source>
        <dbReference type="SAM" id="Phobius"/>
    </source>
</evidence>
<protein>
    <submittedName>
        <fullName evidence="2">Cbb3-type cytochrome oxidase assembly protein CcoS</fullName>
    </submittedName>
</protein>
<evidence type="ECO:0000313" key="2">
    <source>
        <dbReference type="EMBL" id="MDN4120977.1"/>
    </source>
</evidence>
<dbReference type="Proteomes" id="UP001168613">
    <property type="component" value="Unassembled WGS sequence"/>
</dbReference>
<dbReference type="PANTHER" id="PTHR41532">
    <property type="entry name" value="FIXS PROTEIN"/>
    <property type="match status" value="1"/>
</dbReference>
<keyword evidence="1" id="KW-0812">Transmembrane</keyword>
<dbReference type="EMBL" id="JAJHNU010000001">
    <property type="protein sequence ID" value="MDN4120977.1"/>
    <property type="molecule type" value="Genomic_DNA"/>
</dbReference>
<dbReference type="PANTHER" id="PTHR41532:SF1">
    <property type="entry name" value="FIXS PROTEIN"/>
    <property type="match status" value="1"/>
</dbReference>
<evidence type="ECO:0000313" key="3">
    <source>
        <dbReference type="Proteomes" id="UP001168613"/>
    </source>
</evidence>
<dbReference type="NCBIfam" id="TIGR00847">
    <property type="entry name" value="ccoS"/>
    <property type="match status" value="1"/>
</dbReference>
<comment type="caution">
    <text evidence="2">The sequence shown here is derived from an EMBL/GenBank/DDBJ whole genome shotgun (WGS) entry which is preliminary data.</text>
</comment>
<dbReference type="InterPro" id="IPR004714">
    <property type="entry name" value="Cyt_oxidase_maturation_cbb3"/>
</dbReference>
<dbReference type="RefSeq" id="WP_266125025.1">
    <property type="nucleotide sequence ID" value="NZ_JAJHNU010000001.1"/>
</dbReference>